<keyword evidence="2" id="KW-1185">Reference proteome</keyword>
<evidence type="ECO:0000313" key="1">
    <source>
        <dbReference type="EMBL" id="CAL0333483.1"/>
    </source>
</evidence>
<dbReference type="Proteomes" id="UP001497480">
    <property type="component" value="Unassembled WGS sequence"/>
</dbReference>
<evidence type="ECO:0000313" key="2">
    <source>
        <dbReference type="Proteomes" id="UP001497480"/>
    </source>
</evidence>
<dbReference type="EMBL" id="CAXHTB010000025">
    <property type="protein sequence ID" value="CAL0333483.1"/>
    <property type="molecule type" value="Genomic_DNA"/>
</dbReference>
<sequence>MPFSTQNFSSSFHVNSPPPSVLKTFICFPDCLSAYALNFLKCSNTSLLALMR</sequence>
<reference evidence="1 2" key="1">
    <citation type="submission" date="2024-03" db="EMBL/GenBank/DDBJ databases">
        <authorList>
            <person name="Martinez-Hernandez J."/>
        </authorList>
    </citation>
    <scope>NUCLEOTIDE SEQUENCE [LARGE SCALE GENOMIC DNA]</scope>
</reference>
<gene>
    <name evidence="1" type="ORF">LLUT_LOCUS34543</name>
</gene>
<protein>
    <submittedName>
        <fullName evidence="1">Uncharacterized protein</fullName>
    </submittedName>
</protein>
<proteinExistence type="predicted"/>
<name>A0AAV1YI49_LUPLU</name>
<comment type="caution">
    <text evidence="1">The sequence shown here is derived from an EMBL/GenBank/DDBJ whole genome shotgun (WGS) entry which is preliminary data.</text>
</comment>
<accession>A0AAV1YI49</accession>
<dbReference type="AlphaFoldDB" id="A0AAV1YI49"/>
<organism evidence="1 2">
    <name type="scientific">Lupinus luteus</name>
    <name type="common">European yellow lupine</name>
    <dbReference type="NCBI Taxonomy" id="3873"/>
    <lineage>
        <taxon>Eukaryota</taxon>
        <taxon>Viridiplantae</taxon>
        <taxon>Streptophyta</taxon>
        <taxon>Embryophyta</taxon>
        <taxon>Tracheophyta</taxon>
        <taxon>Spermatophyta</taxon>
        <taxon>Magnoliopsida</taxon>
        <taxon>eudicotyledons</taxon>
        <taxon>Gunneridae</taxon>
        <taxon>Pentapetalae</taxon>
        <taxon>rosids</taxon>
        <taxon>fabids</taxon>
        <taxon>Fabales</taxon>
        <taxon>Fabaceae</taxon>
        <taxon>Papilionoideae</taxon>
        <taxon>50 kb inversion clade</taxon>
        <taxon>genistoids sensu lato</taxon>
        <taxon>core genistoids</taxon>
        <taxon>Genisteae</taxon>
        <taxon>Lupinus</taxon>
    </lineage>
</organism>